<name>A0A5B0MWT3_PUCGR</name>
<organism evidence="2 3">
    <name type="scientific">Puccinia graminis f. sp. tritici</name>
    <dbReference type="NCBI Taxonomy" id="56615"/>
    <lineage>
        <taxon>Eukaryota</taxon>
        <taxon>Fungi</taxon>
        <taxon>Dikarya</taxon>
        <taxon>Basidiomycota</taxon>
        <taxon>Pucciniomycotina</taxon>
        <taxon>Pucciniomycetes</taxon>
        <taxon>Pucciniales</taxon>
        <taxon>Pucciniaceae</taxon>
        <taxon>Puccinia</taxon>
    </lineage>
</organism>
<keyword evidence="1" id="KW-0732">Signal</keyword>
<evidence type="ECO:0000313" key="2">
    <source>
        <dbReference type="EMBL" id="KAA1080290.1"/>
    </source>
</evidence>
<sequence length="246" mass="27127">MFSFLILASHFMGLRAPGKAILLALSLSGTVMNAPGRTPPKLEWTAQSYGVDGADVAHSHFFHNHGRKYKSLALMEPGTGEGHFRSAITNSITRVNMGNDLQHVGYDIGTMHLVKTLPNVQTYKFSPTSGDLPVIYDGNTVFTLDLFIFTRNKDEATSSHTIGGIPVAGERIPPSNLVPVWWAVIPKDSGVESAEIEVKYTTTAVPQKKKFISGQSSQLHDAFIWNEFRLLNFKLKKENSIRVIAD</sequence>
<evidence type="ECO:0000313" key="3">
    <source>
        <dbReference type="Proteomes" id="UP000324748"/>
    </source>
</evidence>
<gene>
    <name evidence="2" type="ORF">PGT21_001317</name>
</gene>
<accession>A0A5B0MWT3</accession>
<dbReference type="Proteomes" id="UP000324748">
    <property type="component" value="Unassembled WGS sequence"/>
</dbReference>
<keyword evidence="3" id="KW-1185">Reference proteome</keyword>
<evidence type="ECO:0000256" key="1">
    <source>
        <dbReference type="SAM" id="SignalP"/>
    </source>
</evidence>
<evidence type="ECO:0008006" key="4">
    <source>
        <dbReference type="Google" id="ProtNLM"/>
    </source>
</evidence>
<feature type="signal peptide" evidence="1">
    <location>
        <begin position="1"/>
        <end position="20"/>
    </location>
</feature>
<dbReference type="EMBL" id="VSWC01000131">
    <property type="protein sequence ID" value="KAA1080290.1"/>
    <property type="molecule type" value="Genomic_DNA"/>
</dbReference>
<proteinExistence type="predicted"/>
<feature type="chain" id="PRO_5022758983" description="Glycoside hydrolase 131 catalytic N-terminal domain-containing protein" evidence="1">
    <location>
        <begin position="21"/>
        <end position="246"/>
    </location>
</feature>
<dbReference type="AlphaFoldDB" id="A0A5B0MWT3"/>
<comment type="caution">
    <text evidence="2">The sequence shown here is derived from an EMBL/GenBank/DDBJ whole genome shotgun (WGS) entry which is preliminary data.</text>
</comment>
<protein>
    <recommendedName>
        <fullName evidence="4">Glycoside hydrolase 131 catalytic N-terminal domain-containing protein</fullName>
    </recommendedName>
</protein>
<dbReference type="OrthoDB" id="2495403at2759"/>
<reference evidence="2 3" key="1">
    <citation type="submission" date="2019-05" db="EMBL/GenBank/DDBJ databases">
        <title>Emergence of the Ug99 lineage of the wheat stem rust pathogen through somatic hybridization.</title>
        <authorList>
            <person name="Li F."/>
            <person name="Upadhyaya N.M."/>
            <person name="Sperschneider J."/>
            <person name="Matny O."/>
            <person name="Nguyen-Phuc H."/>
            <person name="Mago R."/>
            <person name="Raley C."/>
            <person name="Miller M.E."/>
            <person name="Silverstein K.A.T."/>
            <person name="Henningsen E."/>
            <person name="Hirsch C.D."/>
            <person name="Visser B."/>
            <person name="Pretorius Z.A."/>
            <person name="Steffenson B.J."/>
            <person name="Schwessinger B."/>
            <person name="Dodds P.N."/>
            <person name="Figueroa M."/>
        </authorList>
    </citation>
    <scope>NUCLEOTIDE SEQUENCE [LARGE SCALE GENOMIC DNA]</scope>
    <source>
        <strain evidence="2">21-0</strain>
    </source>
</reference>